<accession>A0A7X3JZF8</accession>
<name>A0A7X3JZF8_9BACL</name>
<dbReference type="OrthoDB" id="9806213at2"/>
<dbReference type="Pfam" id="PF10592">
    <property type="entry name" value="AIPR"/>
    <property type="match status" value="1"/>
</dbReference>
<dbReference type="InterPro" id="IPR018891">
    <property type="entry name" value="AIPR_C"/>
</dbReference>
<evidence type="ECO:0000313" key="2">
    <source>
        <dbReference type="EMBL" id="MVO99915.1"/>
    </source>
</evidence>
<comment type="caution">
    <text evidence="2">The sequence shown here is derived from an EMBL/GenBank/DDBJ whole genome shotgun (WGS) entry which is preliminary data.</text>
</comment>
<evidence type="ECO:0000313" key="3">
    <source>
        <dbReference type="Proteomes" id="UP000490800"/>
    </source>
</evidence>
<gene>
    <name evidence="2" type="ORF">EDM21_10295</name>
</gene>
<organism evidence="2 3">
    <name type="scientific">Paenibacillus lutrae</name>
    <dbReference type="NCBI Taxonomy" id="2078573"/>
    <lineage>
        <taxon>Bacteria</taxon>
        <taxon>Bacillati</taxon>
        <taxon>Bacillota</taxon>
        <taxon>Bacilli</taxon>
        <taxon>Bacillales</taxon>
        <taxon>Paenibacillaceae</taxon>
        <taxon>Paenibacillus</taxon>
    </lineage>
</organism>
<feature type="domain" description="Abortive phage infection protein C-terminal" evidence="1">
    <location>
        <begin position="258"/>
        <end position="537"/>
    </location>
</feature>
<dbReference type="EMBL" id="RHLK01000004">
    <property type="protein sequence ID" value="MVO99915.1"/>
    <property type="molecule type" value="Genomic_DNA"/>
</dbReference>
<dbReference type="AlphaFoldDB" id="A0A7X3JZF8"/>
<evidence type="ECO:0000259" key="1">
    <source>
        <dbReference type="Pfam" id="PF10592"/>
    </source>
</evidence>
<reference evidence="2 3" key="1">
    <citation type="journal article" date="2019" name="Microorganisms">
        <title>Paenibacillus lutrae sp. nov., A Chitinolytic Species Isolated from A River Otter in Castril Natural Park, Granada, Spain.</title>
        <authorList>
            <person name="Rodriguez M."/>
            <person name="Reina J.C."/>
            <person name="Bejar V."/>
            <person name="Llamas I."/>
        </authorList>
    </citation>
    <scope>NUCLEOTIDE SEQUENCE [LARGE SCALE GENOMIC DNA]</scope>
    <source>
        <strain evidence="2 3">N10</strain>
    </source>
</reference>
<sequence length="571" mass="66180">MNNNSNDQILLDAILDDYKQTITGDLKPSQMFEIFTADQILKENNLSFEEIEEGIVDGGLDGGIDSFYLFTDGELIEDIDDLEAIRRNVKVEIWIIQSKTTRSFEATPIDKIIVTVDQIFNFENLESMEKIINNRLFQKSLLFKEVYKKTASKFPDLNIRFCYASRGSTQNIHENVQAKEAILIQKTKQYFRNAKVDLFYYGISELLELHRKEKPYTLTLKLSENPIVAKEGYLALVKLTDYFDFIVDEKKELRKYIFDLNVRDYQGAVEVNKDIEKSLQNDHQINFWALNNGVTILADKGSAIAKDLTLENVQIVNGLQSSTSIYNYLKEYGLESENRSILVKIIIKDDPEVIDKVIKASNFQTPIAISSLKATDIFQRELEEYFKKNDLFYDRRKGYYKNTGKSPDKIISIPFLAQSIISIIHREPDFARARPSSLLKKESDYQKVFNKKTPLPVYLFCGKLMMEIQSLLRNDYGDKVNALKLNFKFHIAFIYVAIVIKNSKYHLSDIIKIMNQPINIELLNKSINWFPEKVYEFHETYKISIDAVAKSGQFKEFLEQSINIDFISISV</sequence>
<proteinExistence type="predicted"/>
<protein>
    <recommendedName>
        <fullName evidence="1">Abortive phage infection protein C-terminal domain-containing protein</fullName>
    </recommendedName>
</protein>
<dbReference type="RefSeq" id="WP_157335255.1">
    <property type="nucleotide sequence ID" value="NZ_RHLK01000004.1"/>
</dbReference>
<keyword evidence="3" id="KW-1185">Reference proteome</keyword>
<dbReference type="Proteomes" id="UP000490800">
    <property type="component" value="Unassembled WGS sequence"/>
</dbReference>